<protein>
    <submittedName>
        <fullName evidence="2">DUF523 and DUF1722 domain-containing protein</fullName>
    </submittedName>
</protein>
<dbReference type="PANTHER" id="PTHR30087">
    <property type="entry name" value="INNER MEMBRANE PROTEIN"/>
    <property type="match status" value="1"/>
</dbReference>
<evidence type="ECO:0000313" key="3">
    <source>
        <dbReference type="Proteomes" id="UP001163739"/>
    </source>
</evidence>
<dbReference type="Pfam" id="PF04463">
    <property type="entry name" value="2-thiour_desulf"/>
    <property type="match status" value="1"/>
</dbReference>
<dbReference type="Pfam" id="PF08349">
    <property type="entry name" value="DUF1722"/>
    <property type="match status" value="1"/>
</dbReference>
<dbReference type="RefSeq" id="WP_265048289.1">
    <property type="nucleotide sequence ID" value="NZ_CP100390.1"/>
</dbReference>
<dbReference type="Proteomes" id="UP001163739">
    <property type="component" value="Chromosome"/>
</dbReference>
<keyword evidence="3" id="KW-1185">Reference proteome</keyword>
<accession>A0ABY6N463</accession>
<sequence>MNTQSIIATDQPSSNGNINIGLSACLAGQEVRFNGGHTQSRLCLNVLSQHFNYKTFCPEVAAGFSTPRPAMRLTGNPERPKLSFSNDDTVDLTDQLTRGFKDKLSQFEALDGYILMKKSPSCGLERIKVYQENGHPHETRVKGLFAEALQKRYPLMPIEEEGRLHDAKLYENFVLRVYAYHDFRTEILAAPSVGKLITFHSRYKYMLMAHNQSAYKQLGRLLGTAKKEQIQLLVDQYFALFMTALSEPASTKNHTNTLLHILGYLRKSIPSQARQSIADVILKYNQGVLPLITPLTLLKHYLDQYGSEYIQNQRYLAPYPESLGLANQL</sequence>
<gene>
    <name evidence="2" type="ORF">NKI27_03365</name>
</gene>
<dbReference type="InterPro" id="IPR007553">
    <property type="entry name" value="2-thiour_desulf"/>
</dbReference>
<organism evidence="2 3">
    <name type="scientific">Alkalimarinus alittae</name>
    <dbReference type="NCBI Taxonomy" id="2961619"/>
    <lineage>
        <taxon>Bacteria</taxon>
        <taxon>Pseudomonadati</taxon>
        <taxon>Pseudomonadota</taxon>
        <taxon>Gammaproteobacteria</taxon>
        <taxon>Alteromonadales</taxon>
        <taxon>Alteromonadaceae</taxon>
        <taxon>Alkalimarinus</taxon>
    </lineage>
</organism>
<dbReference type="EMBL" id="CP100390">
    <property type="protein sequence ID" value="UZE96804.1"/>
    <property type="molecule type" value="Genomic_DNA"/>
</dbReference>
<dbReference type="InterPro" id="IPR017087">
    <property type="entry name" value="UCP037004"/>
</dbReference>
<dbReference type="PANTHER" id="PTHR30087:SF0">
    <property type="entry name" value="INNER MEMBRANE PROTEIN"/>
    <property type="match status" value="1"/>
</dbReference>
<proteinExistence type="predicted"/>
<feature type="domain" description="DUF1722" evidence="1">
    <location>
        <begin position="204"/>
        <end position="320"/>
    </location>
</feature>
<evidence type="ECO:0000313" key="2">
    <source>
        <dbReference type="EMBL" id="UZE96804.1"/>
    </source>
</evidence>
<reference evidence="2" key="1">
    <citation type="submission" date="2022-06" db="EMBL/GenBank/DDBJ databases">
        <title>Alkalimarinus sp. nov., isolated from gut of a Alitta virens.</title>
        <authorList>
            <person name="Yang A.I."/>
            <person name="Shin N.-R."/>
        </authorList>
    </citation>
    <scope>NUCLEOTIDE SEQUENCE</scope>
    <source>
        <strain evidence="2">A2M4</strain>
    </source>
</reference>
<name>A0ABY6N463_9ALTE</name>
<dbReference type="PIRSF" id="PIRSF037004">
    <property type="entry name" value="UCP037004"/>
    <property type="match status" value="1"/>
</dbReference>
<evidence type="ECO:0000259" key="1">
    <source>
        <dbReference type="Pfam" id="PF08349"/>
    </source>
</evidence>
<dbReference type="InterPro" id="IPR013560">
    <property type="entry name" value="DUF1722"/>
</dbReference>